<reference evidence="2 3" key="1">
    <citation type="submission" date="2024-01" db="EMBL/GenBank/DDBJ databases">
        <title>The complete chloroplast genome sequence of Lithospermum erythrorhizon: insights into the phylogenetic relationship among Boraginaceae species and the maternal lineages of purple gromwells.</title>
        <authorList>
            <person name="Okada T."/>
            <person name="Watanabe K."/>
        </authorList>
    </citation>
    <scope>NUCLEOTIDE SEQUENCE [LARGE SCALE GENOMIC DNA]</scope>
</reference>
<proteinExistence type="predicted"/>
<comment type="caution">
    <text evidence="2">The sequence shown here is derived from an EMBL/GenBank/DDBJ whole genome shotgun (WGS) entry which is preliminary data.</text>
</comment>
<feature type="compositionally biased region" description="Basic and acidic residues" evidence="1">
    <location>
        <begin position="43"/>
        <end position="58"/>
    </location>
</feature>
<dbReference type="AlphaFoldDB" id="A0AAV3PH66"/>
<evidence type="ECO:0000313" key="3">
    <source>
        <dbReference type="Proteomes" id="UP001454036"/>
    </source>
</evidence>
<dbReference type="Proteomes" id="UP001454036">
    <property type="component" value="Unassembled WGS sequence"/>
</dbReference>
<protein>
    <submittedName>
        <fullName evidence="2">Uncharacterized protein</fullName>
    </submittedName>
</protein>
<organism evidence="2 3">
    <name type="scientific">Lithospermum erythrorhizon</name>
    <name type="common">Purple gromwell</name>
    <name type="synonym">Lithospermum officinale var. erythrorhizon</name>
    <dbReference type="NCBI Taxonomy" id="34254"/>
    <lineage>
        <taxon>Eukaryota</taxon>
        <taxon>Viridiplantae</taxon>
        <taxon>Streptophyta</taxon>
        <taxon>Embryophyta</taxon>
        <taxon>Tracheophyta</taxon>
        <taxon>Spermatophyta</taxon>
        <taxon>Magnoliopsida</taxon>
        <taxon>eudicotyledons</taxon>
        <taxon>Gunneridae</taxon>
        <taxon>Pentapetalae</taxon>
        <taxon>asterids</taxon>
        <taxon>lamiids</taxon>
        <taxon>Boraginales</taxon>
        <taxon>Boraginaceae</taxon>
        <taxon>Boraginoideae</taxon>
        <taxon>Lithospermeae</taxon>
        <taxon>Lithospermum</taxon>
    </lineage>
</organism>
<dbReference type="EMBL" id="BAABME010017515">
    <property type="protein sequence ID" value="GAA0150356.1"/>
    <property type="molecule type" value="Genomic_DNA"/>
</dbReference>
<feature type="region of interest" description="Disordered" evidence="1">
    <location>
        <begin position="33"/>
        <end position="80"/>
    </location>
</feature>
<accession>A0AAV3PH66</accession>
<keyword evidence="3" id="KW-1185">Reference proteome</keyword>
<sequence>MGKLKESLLKRKLLNLEEVNELAYKYIQIEEAKKSPKGTWETSDGRNLLEKPRAKEPECPGYSRADLPRGSAFSHLKGDPKKKEVKGEKIGYLTPLNASVGNVFLEIDDKRTLRRPPRQKTPQGKRDMSKYYRITKIIATI</sequence>
<gene>
    <name evidence="2" type="ORF">LIER_37104</name>
</gene>
<evidence type="ECO:0000256" key="1">
    <source>
        <dbReference type="SAM" id="MobiDB-lite"/>
    </source>
</evidence>
<name>A0AAV3PH66_LITER</name>
<evidence type="ECO:0000313" key="2">
    <source>
        <dbReference type="EMBL" id="GAA0150356.1"/>
    </source>
</evidence>